<gene>
    <name evidence="2" type="ORF">CHU93_12855</name>
</gene>
<feature type="transmembrane region" description="Helical" evidence="1">
    <location>
        <begin position="45"/>
        <end position="65"/>
    </location>
</feature>
<accession>A0A255YA58</accession>
<dbReference type="Proteomes" id="UP000216991">
    <property type="component" value="Unassembled WGS sequence"/>
</dbReference>
<name>A0A255YA58_9SPHN</name>
<organism evidence="2 3">
    <name type="scientific">Sandarakinorhabdus cyanobacteriorum</name>
    <dbReference type="NCBI Taxonomy" id="1981098"/>
    <lineage>
        <taxon>Bacteria</taxon>
        <taxon>Pseudomonadati</taxon>
        <taxon>Pseudomonadota</taxon>
        <taxon>Alphaproteobacteria</taxon>
        <taxon>Sphingomonadales</taxon>
        <taxon>Sphingosinicellaceae</taxon>
        <taxon>Sandarakinorhabdus</taxon>
    </lineage>
</organism>
<keyword evidence="1" id="KW-0812">Transmembrane</keyword>
<dbReference type="EMBL" id="NOXT01000120">
    <property type="protein sequence ID" value="OYQ26071.1"/>
    <property type="molecule type" value="Genomic_DNA"/>
</dbReference>
<sequence>MPATNSTDQSRATAVLLVATAALSVLGMAHHPTGHGHGRTLLDSLAAIGPMANLVHAALLALMLAQLIGQAGLASRLGAQRLVVQGAFVAQLAGALALTGAAVINGFTLSAVAQSMVAAGYTAPEQVRPLLWALFGQARAWAQIGTAAWAIALALWGLAAWPHHRRLGLLALPLLLVPLAGGVGLLPLDVIGFGAVVLAQAVWAAAAGVLIWRGRL</sequence>
<dbReference type="AlphaFoldDB" id="A0A255YA58"/>
<feature type="transmembrane region" description="Helical" evidence="1">
    <location>
        <begin position="140"/>
        <end position="160"/>
    </location>
</feature>
<protein>
    <recommendedName>
        <fullName evidence="4">DUF4386 domain-containing protein</fullName>
    </recommendedName>
</protein>
<feature type="transmembrane region" description="Helical" evidence="1">
    <location>
        <begin position="191"/>
        <end position="212"/>
    </location>
</feature>
<evidence type="ECO:0000256" key="1">
    <source>
        <dbReference type="SAM" id="Phobius"/>
    </source>
</evidence>
<feature type="transmembrane region" description="Helical" evidence="1">
    <location>
        <begin position="167"/>
        <end position="185"/>
    </location>
</feature>
<reference evidence="2 3" key="1">
    <citation type="submission" date="2017-07" db="EMBL/GenBank/DDBJ databases">
        <title>Sandarakinorhabdus cyanobacteriorum sp. nov., a novel bacterium isolated from cyanobacterial aggregates in a eutrophic lake.</title>
        <authorList>
            <person name="Cai H."/>
        </authorList>
    </citation>
    <scope>NUCLEOTIDE SEQUENCE [LARGE SCALE GENOMIC DNA]</scope>
    <source>
        <strain evidence="2 3">TH057</strain>
    </source>
</reference>
<comment type="caution">
    <text evidence="2">The sequence shown here is derived from an EMBL/GenBank/DDBJ whole genome shotgun (WGS) entry which is preliminary data.</text>
</comment>
<feature type="transmembrane region" description="Helical" evidence="1">
    <location>
        <begin position="86"/>
        <end position="107"/>
    </location>
</feature>
<proteinExistence type="predicted"/>
<evidence type="ECO:0000313" key="3">
    <source>
        <dbReference type="Proteomes" id="UP000216991"/>
    </source>
</evidence>
<keyword evidence="1" id="KW-1133">Transmembrane helix</keyword>
<keyword evidence="3" id="KW-1185">Reference proteome</keyword>
<dbReference type="RefSeq" id="WP_094474574.1">
    <property type="nucleotide sequence ID" value="NZ_NOXT01000120.1"/>
</dbReference>
<evidence type="ECO:0008006" key="4">
    <source>
        <dbReference type="Google" id="ProtNLM"/>
    </source>
</evidence>
<keyword evidence="1" id="KW-0472">Membrane</keyword>
<evidence type="ECO:0000313" key="2">
    <source>
        <dbReference type="EMBL" id="OYQ26071.1"/>
    </source>
</evidence>